<gene>
    <name evidence="1" type="ORF">SLEP1_g34366</name>
</gene>
<proteinExistence type="predicted"/>
<evidence type="ECO:0000313" key="2">
    <source>
        <dbReference type="Proteomes" id="UP001054252"/>
    </source>
</evidence>
<protein>
    <submittedName>
        <fullName evidence="1">Uncharacterized protein</fullName>
    </submittedName>
</protein>
<sequence>MKIGHHSVDPHYHQSLPDSALLLLSSRCSQRKRGTQPCLGKLVRKLGGFSFLLALEPELEPRNSPPCIKLSDLPCSAPHRRLLLLVGGELLGFWICRRPLPPCSSGFSWKILVCDSHLRLKLSI</sequence>
<dbReference type="Proteomes" id="UP001054252">
    <property type="component" value="Unassembled WGS sequence"/>
</dbReference>
<comment type="caution">
    <text evidence="1">The sequence shown here is derived from an EMBL/GenBank/DDBJ whole genome shotgun (WGS) entry which is preliminary data.</text>
</comment>
<name>A0AAV5KJP6_9ROSI</name>
<organism evidence="1 2">
    <name type="scientific">Rubroshorea leprosula</name>
    <dbReference type="NCBI Taxonomy" id="152421"/>
    <lineage>
        <taxon>Eukaryota</taxon>
        <taxon>Viridiplantae</taxon>
        <taxon>Streptophyta</taxon>
        <taxon>Embryophyta</taxon>
        <taxon>Tracheophyta</taxon>
        <taxon>Spermatophyta</taxon>
        <taxon>Magnoliopsida</taxon>
        <taxon>eudicotyledons</taxon>
        <taxon>Gunneridae</taxon>
        <taxon>Pentapetalae</taxon>
        <taxon>rosids</taxon>
        <taxon>malvids</taxon>
        <taxon>Malvales</taxon>
        <taxon>Dipterocarpaceae</taxon>
        <taxon>Rubroshorea</taxon>
    </lineage>
</organism>
<evidence type="ECO:0000313" key="1">
    <source>
        <dbReference type="EMBL" id="GKV24799.1"/>
    </source>
</evidence>
<dbReference type="EMBL" id="BPVZ01000066">
    <property type="protein sequence ID" value="GKV24799.1"/>
    <property type="molecule type" value="Genomic_DNA"/>
</dbReference>
<reference evidence="1 2" key="1">
    <citation type="journal article" date="2021" name="Commun. Biol.">
        <title>The genome of Shorea leprosula (Dipterocarpaceae) highlights the ecological relevance of drought in aseasonal tropical rainforests.</title>
        <authorList>
            <person name="Ng K.K.S."/>
            <person name="Kobayashi M.J."/>
            <person name="Fawcett J.A."/>
            <person name="Hatakeyama M."/>
            <person name="Paape T."/>
            <person name="Ng C.H."/>
            <person name="Ang C.C."/>
            <person name="Tnah L.H."/>
            <person name="Lee C.T."/>
            <person name="Nishiyama T."/>
            <person name="Sese J."/>
            <person name="O'Brien M.J."/>
            <person name="Copetti D."/>
            <person name="Mohd Noor M.I."/>
            <person name="Ong R.C."/>
            <person name="Putra M."/>
            <person name="Sireger I.Z."/>
            <person name="Indrioko S."/>
            <person name="Kosugi Y."/>
            <person name="Izuno A."/>
            <person name="Isagi Y."/>
            <person name="Lee S.L."/>
            <person name="Shimizu K.K."/>
        </authorList>
    </citation>
    <scope>NUCLEOTIDE SEQUENCE [LARGE SCALE GENOMIC DNA]</scope>
    <source>
        <strain evidence="1">214</strain>
    </source>
</reference>
<keyword evidence="2" id="KW-1185">Reference proteome</keyword>
<dbReference type="AlphaFoldDB" id="A0AAV5KJP6"/>
<accession>A0AAV5KJP6</accession>